<evidence type="ECO:0000256" key="2">
    <source>
        <dbReference type="PIRNR" id="PIRNR036893"/>
    </source>
</evidence>
<reference evidence="4 5" key="1">
    <citation type="submission" date="2018-08" db="EMBL/GenBank/DDBJ databases">
        <title>Genomic Encyclopedia of Type Strains, Phase IV (KMG-IV): sequencing the most valuable type-strain genomes for metagenomic binning, comparative biology and taxonomic classification.</title>
        <authorList>
            <person name="Goeker M."/>
        </authorList>
    </citation>
    <scope>NUCLEOTIDE SEQUENCE [LARGE SCALE GENOMIC DNA]</scope>
    <source>
        <strain evidence="4 5">DSM 26022</strain>
    </source>
</reference>
<evidence type="ECO:0000256" key="1">
    <source>
        <dbReference type="ARBA" id="ARBA00006889"/>
    </source>
</evidence>
<comment type="caution">
    <text evidence="4">The sequence shown here is derived from an EMBL/GenBank/DDBJ whole genome shotgun (WGS) entry which is preliminary data.</text>
</comment>
<organism evidence="4 5">
    <name type="scientific">Paraperlucidibaca baekdonensis</name>
    <dbReference type="NCBI Taxonomy" id="748120"/>
    <lineage>
        <taxon>Bacteria</taxon>
        <taxon>Pseudomonadati</taxon>
        <taxon>Pseudomonadota</taxon>
        <taxon>Gammaproteobacteria</taxon>
        <taxon>Moraxellales</taxon>
        <taxon>Moraxellaceae</taxon>
        <taxon>Paraperlucidibaca</taxon>
    </lineage>
</organism>
<dbReference type="EMBL" id="QUNR01000001">
    <property type="protein sequence ID" value="REH40167.1"/>
    <property type="molecule type" value="Genomic_DNA"/>
</dbReference>
<accession>A0A3E0H8Y6</accession>
<keyword evidence="5" id="KW-1185">Reference proteome</keyword>
<proteinExistence type="inferred from homology"/>
<sequence>MRWLLLSLTVLMAACSSHPPIRTEAQVDIPRFMGDWHVHGHIPLLVDGEAYNQLERYRFEAPNIVHTTFQFNDGSPSGPLKTYTPTGYVDLASGGGVWGMQFLWPFKAEYRIVYVDADYSETIIGRSARDLVWIMSRSPSITDADYQRLLAMVKAEGYDVGQVRRVVE</sequence>
<comment type="subcellular location">
    <subcellularLocation>
        <location evidence="2">Cell outer membrane</location>
    </subcellularLocation>
</comment>
<comment type="subunit">
    <text evidence="2">Homodimer.</text>
</comment>
<dbReference type="GO" id="GO:0006950">
    <property type="term" value="P:response to stress"/>
    <property type="evidence" value="ECO:0007669"/>
    <property type="project" value="UniProtKB-ARBA"/>
</dbReference>
<feature type="domain" description="Lipocalin/cytosolic fatty-acid binding" evidence="3">
    <location>
        <begin position="27"/>
        <end position="166"/>
    </location>
</feature>
<dbReference type="InterPro" id="IPR022271">
    <property type="entry name" value="Lipocalin_ApoD"/>
</dbReference>
<dbReference type="OrthoDB" id="9793905at2"/>
<evidence type="ECO:0000313" key="4">
    <source>
        <dbReference type="EMBL" id="REH40167.1"/>
    </source>
</evidence>
<dbReference type="PROSITE" id="PS51257">
    <property type="entry name" value="PROKAR_LIPOPROTEIN"/>
    <property type="match status" value="1"/>
</dbReference>
<dbReference type="CDD" id="cd19438">
    <property type="entry name" value="lipocalin_Blc-like"/>
    <property type="match status" value="1"/>
</dbReference>
<comment type="similarity">
    <text evidence="1 2">Belongs to the calycin superfamily. Lipocalin family.</text>
</comment>
<dbReference type="GO" id="GO:0009279">
    <property type="term" value="C:cell outer membrane"/>
    <property type="evidence" value="ECO:0007669"/>
    <property type="project" value="UniProtKB-SubCell"/>
</dbReference>
<dbReference type="Pfam" id="PF08212">
    <property type="entry name" value="Lipocalin_2"/>
    <property type="match status" value="1"/>
</dbReference>
<dbReference type="PIRSF" id="PIRSF036893">
    <property type="entry name" value="Lipocalin_ApoD"/>
    <property type="match status" value="1"/>
</dbReference>
<dbReference type="PANTHER" id="PTHR10612:SF34">
    <property type="entry name" value="APOLIPOPROTEIN D"/>
    <property type="match status" value="1"/>
</dbReference>
<gene>
    <name evidence="4" type="ORF">DFR26_0366</name>
</gene>
<dbReference type="RefSeq" id="WP_116207229.1">
    <property type="nucleotide sequence ID" value="NZ_QUNR01000001.1"/>
</dbReference>
<evidence type="ECO:0000259" key="3">
    <source>
        <dbReference type="Pfam" id="PF08212"/>
    </source>
</evidence>
<evidence type="ECO:0000313" key="5">
    <source>
        <dbReference type="Proteomes" id="UP000256774"/>
    </source>
</evidence>
<dbReference type="AlphaFoldDB" id="A0A3E0H8Y6"/>
<protein>
    <recommendedName>
        <fullName evidence="2">Outer membrane lipoprotein Blc</fullName>
    </recommendedName>
</protein>
<dbReference type="InterPro" id="IPR047202">
    <property type="entry name" value="Lipocalin_Blc-like_dom"/>
</dbReference>
<keyword evidence="2 4" id="KW-0449">Lipoprotein</keyword>
<comment type="function">
    <text evidence="2">Involved in the storage or transport of lipids necessary for membrane maintenance under stressful conditions. Displays a binding preference for lysophospholipids.</text>
</comment>
<dbReference type="InterPro" id="IPR012674">
    <property type="entry name" value="Calycin"/>
</dbReference>
<name>A0A3E0H8Y6_9GAMM</name>
<dbReference type="SUPFAM" id="SSF50814">
    <property type="entry name" value="Lipocalins"/>
    <property type="match status" value="1"/>
</dbReference>
<keyword evidence="2" id="KW-0998">Cell outer membrane</keyword>
<keyword evidence="2" id="KW-0472">Membrane</keyword>
<dbReference type="GO" id="GO:0008289">
    <property type="term" value="F:lipid binding"/>
    <property type="evidence" value="ECO:0007669"/>
    <property type="project" value="UniProtKB-UniRule"/>
</dbReference>
<keyword evidence="2" id="KW-0446">Lipid-binding</keyword>
<dbReference type="Proteomes" id="UP000256774">
    <property type="component" value="Unassembled WGS sequence"/>
</dbReference>
<dbReference type="Gene3D" id="2.40.128.20">
    <property type="match status" value="1"/>
</dbReference>
<dbReference type="InterPro" id="IPR000566">
    <property type="entry name" value="Lipocln_cytosolic_FA-bd_dom"/>
</dbReference>
<dbReference type="PANTHER" id="PTHR10612">
    <property type="entry name" value="APOLIPOPROTEIN D"/>
    <property type="match status" value="1"/>
</dbReference>